<dbReference type="SMART" id="SM00825">
    <property type="entry name" value="PKS_KS"/>
    <property type="match status" value="1"/>
</dbReference>
<dbReference type="CDD" id="cd02440">
    <property type="entry name" value="AdoMet_MTases"/>
    <property type="match status" value="1"/>
</dbReference>
<dbReference type="InterPro" id="IPR009081">
    <property type="entry name" value="PP-bd_ACP"/>
</dbReference>
<feature type="region of interest" description="C-terminal hotdog fold" evidence="7">
    <location>
        <begin position="1126"/>
        <end position="1269"/>
    </location>
</feature>
<dbReference type="Pfam" id="PF13602">
    <property type="entry name" value="ADH_zinc_N_2"/>
    <property type="match status" value="1"/>
</dbReference>
<dbReference type="InterPro" id="IPR032821">
    <property type="entry name" value="PKS_assoc"/>
</dbReference>
<dbReference type="Pfam" id="PF23114">
    <property type="entry name" value="NAD-bd_HRPKS_sdrA"/>
    <property type="match status" value="1"/>
</dbReference>
<dbReference type="Pfam" id="PF08659">
    <property type="entry name" value="KR"/>
    <property type="match status" value="1"/>
</dbReference>
<keyword evidence="5" id="KW-0511">Multifunctional enzyme</keyword>
<feature type="active site" description="Proton donor; for dehydratase activity" evidence="7">
    <location>
        <position position="1187"/>
    </location>
</feature>
<dbReference type="SUPFAM" id="SSF55048">
    <property type="entry name" value="Probable ACP-binding domain of malonyl-CoA ACP transacylase"/>
    <property type="match status" value="1"/>
</dbReference>
<dbReference type="Pfam" id="PF16197">
    <property type="entry name" value="KAsynt_C_assoc"/>
    <property type="match status" value="1"/>
</dbReference>
<comment type="caution">
    <text evidence="12">The sequence shown here is derived from an EMBL/GenBank/DDBJ whole genome shotgun (WGS) entry which is preliminary data.</text>
</comment>
<evidence type="ECO:0000259" key="11">
    <source>
        <dbReference type="PROSITE" id="PS52019"/>
    </source>
</evidence>
<dbReference type="InterPro" id="IPR020841">
    <property type="entry name" value="PKS_Beta-ketoAc_synthase_dom"/>
</dbReference>
<dbReference type="Gene3D" id="3.40.47.10">
    <property type="match status" value="1"/>
</dbReference>
<dbReference type="InterPro" id="IPR016036">
    <property type="entry name" value="Malonyl_transacylase_ACP-bd"/>
</dbReference>
<dbReference type="InterPro" id="IPR056501">
    <property type="entry name" value="NAD-bd_HRPKS_sdrA"/>
</dbReference>
<evidence type="ECO:0000256" key="6">
    <source>
        <dbReference type="ARBA" id="ARBA00023315"/>
    </source>
</evidence>
<dbReference type="InterPro" id="IPR013154">
    <property type="entry name" value="ADH-like_N"/>
</dbReference>
<dbReference type="CDD" id="cd00833">
    <property type="entry name" value="PKS"/>
    <property type="match status" value="1"/>
</dbReference>
<dbReference type="InterPro" id="IPR050091">
    <property type="entry name" value="PKS_NRPS_Biosynth_Enz"/>
</dbReference>
<dbReference type="InterPro" id="IPR014043">
    <property type="entry name" value="Acyl_transferase_dom"/>
</dbReference>
<dbReference type="InterPro" id="IPR036736">
    <property type="entry name" value="ACP-like_sf"/>
</dbReference>
<dbReference type="EMBL" id="JAZAVJ010000067">
    <property type="protein sequence ID" value="KAK7416532.1"/>
    <property type="molecule type" value="Genomic_DNA"/>
</dbReference>
<evidence type="ECO:0000256" key="2">
    <source>
        <dbReference type="ARBA" id="ARBA00022553"/>
    </source>
</evidence>
<evidence type="ECO:0008006" key="14">
    <source>
        <dbReference type="Google" id="ProtNLM"/>
    </source>
</evidence>
<dbReference type="Gene3D" id="3.10.129.110">
    <property type="entry name" value="Polyketide synthase dehydratase"/>
    <property type="match status" value="1"/>
</dbReference>
<organism evidence="12 13">
    <name type="scientific">Neonectria punicea</name>
    <dbReference type="NCBI Taxonomy" id="979145"/>
    <lineage>
        <taxon>Eukaryota</taxon>
        <taxon>Fungi</taxon>
        <taxon>Dikarya</taxon>
        <taxon>Ascomycota</taxon>
        <taxon>Pezizomycotina</taxon>
        <taxon>Sordariomycetes</taxon>
        <taxon>Hypocreomycetidae</taxon>
        <taxon>Hypocreales</taxon>
        <taxon>Nectriaceae</taxon>
        <taxon>Neonectria</taxon>
    </lineage>
</organism>
<dbReference type="Pfam" id="PF00698">
    <property type="entry name" value="Acyl_transf_1"/>
    <property type="match status" value="1"/>
</dbReference>
<keyword evidence="4" id="KW-0560">Oxidoreductase</keyword>
<dbReference type="InterPro" id="IPR014031">
    <property type="entry name" value="Ketoacyl_synth_C"/>
</dbReference>
<feature type="domain" description="PKS/mFAS DH" evidence="11">
    <location>
        <begin position="987"/>
        <end position="1269"/>
    </location>
</feature>
<dbReference type="InterPro" id="IPR049900">
    <property type="entry name" value="PKS_mFAS_DH"/>
</dbReference>
<evidence type="ECO:0000259" key="10">
    <source>
        <dbReference type="PROSITE" id="PS52004"/>
    </source>
</evidence>
<keyword evidence="3" id="KW-0808">Transferase</keyword>
<name>A0ABR1H602_9HYPO</name>
<keyword evidence="1" id="KW-0596">Phosphopantetheine</keyword>
<dbReference type="InterPro" id="IPR014030">
    <property type="entry name" value="Ketoacyl_synth_N"/>
</dbReference>
<dbReference type="SMART" id="SM00827">
    <property type="entry name" value="PKS_AT"/>
    <property type="match status" value="1"/>
</dbReference>
<dbReference type="SUPFAM" id="SSF47336">
    <property type="entry name" value="ACP-like"/>
    <property type="match status" value="1"/>
</dbReference>
<protein>
    <recommendedName>
        <fullName evidence="14">Polyketide synthase</fullName>
    </recommendedName>
</protein>
<dbReference type="Gene3D" id="1.10.1200.10">
    <property type="entry name" value="ACP-like"/>
    <property type="match status" value="1"/>
</dbReference>
<dbReference type="Pfam" id="PF00109">
    <property type="entry name" value="ketoacyl-synt"/>
    <property type="match status" value="1"/>
</dbReference>
<keyword evidence="13" id="KW-1185">Reference proteome</keyword>
<dbReference type="SMART" id="SM00826">
    <property type="entry name" value="PKS_DH"/>
    <property type="match status" value="1"/>
</dbReference>
<evidence type="ECO:0000256" key="5">
    <source>
        <dbReference type="ARBA" id="ARBA00023268"/>
    </source>
</evidence>
<dbReference type="SMART" id="SM00822">
    <property type="entry name" value="PKS_KR"/>
    <property type="match status" value="1"/>
</dbReference>
<feature type="region of interest" description="Disordered" evidence="8">
    <location>
        <begin position="1"/>
        <end position="101"/>
    </location>
</feature>
<accession>A0ABR1H602</accession>
<dbReference type="Pfam" id="PF14765">
    <property type="entry name" value="PS-DH"/>
    <property type="match status" value="1"/>
</dbReference>
<dbReference type="SUPFAM" id="SSF52151">
    <property type="entry name" value="FabD/lysophospholipase-like"/>
    <property type="match status" value="1"/>
</dbReference>
<feature type="active site" description="Proton acceptor; for dehydratase activity" evidence="7">
    <location>
        <position position="1019"/>
    </location>
</feature>
<dbReference type="InterPro" id="IPR020843">
    <property type="entry name" value="ER"/>
</dbReference>
<dbReference type="PANTHER" id="PTHR43775">
    <property type="entry name" value="FATTY ACID SYNTHASE"/>
    <property type="match status" value="1"/>
</dbReference>
<dbReference type="InterPro" id="IPR001227">
    <property type="entry name" value="Ac_transferase_dom_sf"/>
</dbReference>
<dbReference type="SMART" id="SM00823">
    <property type="entry name" value="PKS_PP"/>
    <property type="match status" value="1"/>
</dbReference>
<feature type="compositionally biased region" description="Polar residues" evidence="8">
    <location>
        <begin position="1"/>
        <end position="22"/>
    </location>
</feature>
<dbReference type="SUPFAM" id="SSF51735">
    <property type="entry name" value="NAD(P)-binding Rossmann-fold domains"/>
    <property type="match status" value="2"/>
</dbReference>
<dbReference type="InterPro" id="IPR049551">
    <property type="entry name" value="PKS_DH_C"/>
</dbReference>
<dbReference type="InterPro" id="IPR020807">
    <property type="entry name" value="PKS_DH"/>
</dbReference>
<dbReference type="InterPro" id="IPR013968">
    <property type="entry name" value="PKS_KR"/>
</dbReference>
<dbReference type="InterPro" id="IPR016039">
    <property type="entry name" value="Thiolase-like"/>
</dbReference>
<dbReference type="SUPFAM" id="SSF53901">
    <property type="entry name" value="Thiolase-like"/>
    <property type="match status" value="1"/>
</dbReference>
<evidence type="ECO:0000313" key="13">
    <source>
        <dbReference type="Proteomes" id="UP001498476"/>
    </source>
</evidence>
<dbReference type="InterPro" id="IPR029063">
    <property type="entry name" value="SAM-dependent_MTases_sf"/>
</dbReference>
<dbReference type="Pfam" id="PF13489">
    <property type="entry name" value="Methyltransf_23"/>
    <property type="match status" value="1"/>
</dbReference>
<evidence type="ECO:0000256" key="4">
    <source>
        <dbReference type="ARBA" id="ARBA00023002"/>
    </source>
</evidence>
<dbReference type="SMART" id="SM00829">
    <property type="entry name" value="PKS_ER"/>
    <property type="match status" value="1"/>
</dbReference>
<gene>
    <name evidence="12" type="ORF">QQX98_005136</name>
</gene>
<keyword evidence="2" id="KW-0597">Phosphoprotein</keyword>
<dbReference type="PROSITE" id="PS50075">
    <property type="entry name" value="CARRIER"/>
    <property type="match status" value="1"/>
</dbReference>
<feature type="compositionally biased region" description="Low complexity" evidence="8">
    <location>
        <begin position="33"/>
        <end position="89"/>
    </location>
</feature>
<reference evidence="12 13" key="1">
    <citation type="journal article" date="2025" name="Microbiol. Resour. Announc.">
        <title>Draft genome sequences for Neonectria magnoliae and Neonectria punicea, canker pathogens of Liriodendron tulipifera and Acer saccharum in West Virginia.</title>
        <authorList>
            <person name="Petronek H.M."/>
            <person name="Kasson M.T."/>
            <person name="Metheny A.M."/>
            <person name="Stauder C.M."/>
            <person name="Lovett B."/>
            <person name="Lynch S.C."/>
            <person name="Garnas J.R."/>
            <person name="Kasson L.R."/>
            <person name="Stajich J.E."/>
        </authorList>
    </citation>
    <scope>NUCLEOTIDE SEQUENCE [LARGE SCALE GENOMIC DNA]</scope>
    <source>
        <strain evidence="12 13">NRRL 64653</strain>
    </source>
</reference>
<keyword evidence="6" id="KW-0012">Acyltransferase</keyword>
<evidence type="ECO:0000313" key="12">
    <source>
        <dbReference type="EMBL" id="KAK7416532.1"/>
    </source>
</evidence>
<dbReference type="PROSITE" id="PS52019">
    <property type="entry name" value="PKS_MFAS_DH"/>
    <property type="match status" value="1"/>
</dbReference>
<dbReference type="Pfam" id="PF08240">
    <property type="entry name" value="ADH_N"/>
    <property type="match status" value="1"/>
</dbReference>
<dbReference type="InterPro" id="IPR057326">
    <property type="entry name" value="KR_dom"/>
</dbReference>
<feature type="domain" description="Ketosynthase family 3 (KS3)" evidence="10">
    <location>
        <begin position="105"/>
        <end position="524"/>
    </location>
</feature>
<dbReference type="InterPro" id="IPR049552">
    <property type="entry name" value="PKS_DH_N"/>
</dbReference>
<dbReference type="Gene3D" id="3.40.366.10">
    <property type="entry name" value="Malonyl-Coenzyme A Acyl Carrier Protein, domain 2"/>
    <property type="match status" value="1"/>
</dbReference>
<dbReference type="Gene3D" id="3.40.50.720">
    <property type="entry name" value="NAD(P)-binding Rossmann-like Domain"/>
    <property type="match status" value="2"/>
</dbReference>
<evidence type="ECO:0000259" key="9">
    <source>
        <dbReference type="PROSITE" id="PS50075"/>
    </source>
</evidence>
<dbReference type="Pfam" id="PF02801">
    <property type="entry name" value="Ketoacyl-synt_C"/>
    <property type="match status" value="1"/>
</dbReference>
<evidence type="ECO:0000256" key="8">
    <source>
        <dbReference type="SAM" id="MobiDB-lite"/>
    </source>
</evidence>
<feature type="compositionally biased region" description="Polar residues" evidence="8">
    <location>
        <begin position="90"/>
        <end position="99"/>
    </location>
</feature>
<dbReference type="CDD" id="cd05195">
    <property type="entry name" value="enoyl_red"/>
    <property type="match status" value="1"/>
</dbReference>
<dbReference type="SUPFAM" id="SSF53335">
    <property type="entry name" value="S-adenosyl-L-methionine-dependent methyltransferases"/>
    <property type="match status" value="1"/>
</dbReference>
<dbReference type="InterPro" id="IPR016035">
    <property type="entry name" value="Acyl_Trfase/lysoPLipase"/>
</dbReference>
<evidence type="ECO:0000256" key="7">
    <source>
        <dbReference type="PROSITE-ProRule" id="PRU01363"/>
    </source>
</evidence>
<dbReference type="InterPro" id="IPR020806">
    <property type="entry name" value="PKS_PP-bd"/>
</dbReference>
<feature type="region of interest" description="N-terminal hotdog fold" evidence="7">
    <location>
        <begin position="987"/>
        <end position="1116"/>
    </location>
</feature>
<dbReference type="Gene3D" id="3.90.180.10">
    <property type="entry name" value="Medium-chain alcohol dehydrogenases, catalytic domain"/>
    <property type="match status" value="1"/>
</dbReference>
<dbReference type="Pfam" id="PF21089">
    <property type="entry name" value="PKS_DH_N"/>
    <property type="match status" value="1"/>
</dbReference>
<dbReference type="SUPFAM" id="SSF50129">
    <property type="entry name" value="GroES-like"/>
    <property type="match status" value="1"/>
</dbReference>
<dbReference type="PROSITE" id="PS52004">
    <property type="entry name" value="KS3_2"/>
    <property type="match status" value="1"/>
</dbReference>
<proteinExistence type="predicted"/>
<dbReference type="InterPro" id="IPR042104">
    <property type="entry name" value="PKS_dehydratase_sf"/>
</dbReference>
<evidence type="ECO:0000256" key="1">
    <source>
        <dbReference type="ARBA" id="ARBA00022450"/>
    </source>
</evidence>
<sequence length="2539" mass="274964">MTNTENISALNGSNGANGTNGKYTDGANGTHANGSNGFNGTHTNGTHINGTNGTHTNGVNGSNGTNGHHSNGSNGTSTNGTNGTATNGTRLNGSTNGDTPQPAAPIPIAICGMACRLPGGLHTPQQLWEFLVAKGDARTRVPESRYNVDAYYSPHVKPGSVKSEYGYFLDESVNLGSIDGSFFNLGRTEAERADPHQRQMLEVVRECVDDAGETDFKGGLIGCYMGSFGEDWIEMWAKEPQQWGMHRVGGYGDFLLSNRISYEMDLHGPSMTIRTGCSAALVCLNEACVAIQRGDCTSAIVGGANLIMAPNMTTAMTEQGVLSADGSCKSFSADADGYGRGEAITAIYVKPLSAALRDNNPIRAVIRATATNHDGKTPGLTYPNTESHESMMRKAYRDAGLDFAETAFVECHGTGTPVGDPIEANAVARVFGAKGVYIGSVKPNLGHSEGASGLTSLLKVVMALQHQTIPPNIKFTTPNPNIPFEARKLTVPLEPTPWPKDRYERASVNSFGIGGANAHVIIDSARSFNIEPKPKSELRTPQLLVYSANSADSLKKMAEGYQEFLGTHPQGLGDLAYTLANRRQHLTHRAFMVATRERAGLVSPTSKVGQPSGVVMVFTGQGAQWPQMARELLQSNDIFKGTIRSLDKHLQSVKNGPEWSLEEELLKPPKSSRVESAQLSQPACTAIQLAMIDCLTAIGIKPAAVVGHSSGEIAAAYAAGALTAHEAITAAWLRGAVTLKQKRKGAMAAIGLGWEDVEPYLVPGVVRACENSPKSITLSGDADKLETVVAVIHKAHPDVLARMLKVDKAYHSYHMAEIGDEYKSLMKTHGVVGRAAVNCSFFSSVSGKLLDTKQPLGPAYWQANLESPVMFSTAVTSILNDPVGKNICFLEIGPHSALSGPLRQIAAEKSMTVPYAAAMIRKQNCIESMLTAVGKLFAQNVPIDFSALMPEGTCLPDLPRYPWNHEESYWHESRISKEWRHRGHLYHDLLGFRVAESTDMEPAWRNLLHLENVPWVRDHIIGDNAVFPFAGYVAMIGEAVRQTTDVQEAFSLRHILVNSALLLTEGNPVEVMTSFRPYRLTDSLDSSWWEFTVASHDGNAWTKHCTGQVKAVTTSPDEGEAKGALPRSLGTRKCYDTMSRAGLNYGRQFQRLEDITAGTIEQVAAAKVSNNKVGDEASYHLHPVIIDACLQLLSVAATKGFTTKPVMSVPTVIEKLVIYRTAGDVNLDVSATMSKFGAIVGEGRGVADGQIVLKMAGVRLAALDDGGSAEGRTDQATTRYEWGPHLDFMDPTTLIKPDAERVPYSSVLGELTRLCLVFSGRRVAGAETTLAHMQKYREWIQGQLKLTDISAFENFSDDTILERINKLTQELAETPAADVAAAMHKICSDITGIFNGQLDAMEVVLANDTLTKVFSFRDSFNRSPFLRHLAHSKPSLKVLELGAGTGAPPVGAWTDLAFPDGRIFYSEYTITELSSSLLLANKERTKGLPNVHHSVLNLGQDPVEQGFEEGQYDLIIATNALHSTKSLAETLKHIRKLLRPDGRLLLQELCPSSKWPNYIFGILPWWWCGAADERTEEPYVTTQRWNAELLAAGFDEPAIVPGAGEPLKENSIIIAKPLEPETATEKVVTLLCVSGDSTAEALSKVLDARGFVVQQCSPDTVPPPGQDVIALLEKDDPFFENITATQFDNFKKLVEGLGDAGLFWVTRQSQMQCVSPTYAQVVGAARTIRSEMAVEFATCEVDDVDASLAQIADVFTRFRARENERSEWLHPDYEYAIQDGVVHIGRYYPFSLSQELLTANPSEPIVLDTKKPGLLTALTWSRREARPLVGDDVEVNVHAGGLNFRDVLSANGIIEIPEEGFGLEATGVVARLGPDVTDLQVGDRVILFSRGSFSSSIITSAKLCEVIPDDLSFEDGATMACVYATAIYSLIDIGALKRGQSVLIHSACGGVGIAAIQIARMLGAEIYVTVGSEVKVKYLMDTFDLPRNRIFNSRNDSFVDGVARETGGVGVDLVLNSLSGELLHATWRCVAEFGKMVEIGKRDLLGSGKLDMDVFMANRSYCCVDMDQMCSKRPAVCKGLLGSVVRYFKDGHILPINPNKVFSADSVQEAFRYMQRGLHIGKIVISIRETTGELKIDTENATRPKVVELDESASYLLIGGLGGLGRAVSRWMVEHGARHLVYLSRGGGSRPREQAIVRELESMGCSVKLVQGSVSVLEDVTRAIEAAPKLKGILQMSMILRDNAVPRMSHEDWTTAVEPKIQGTWNLHHATVAAGCELDFMLLFSSISGIIGQPGQANYSSASAFLDTFVQYRTALGLPASTIDIGDVTDIGVISDDDGLRRVMKLTGAYGINEQELLDAIAMSMSFTSASSPPSMRGPASTFVTQNNFVVGLASATALESADNRSIWRKDKRMAVYHNTSLGASARSGTSSDSLNAFLGSVRRDASRLREAATANTLAREIGRKLLSLIMRPEEDLVTSTPLSNLGMDSLVAIEMRTWWRQTFGFDISVLEIMGMASLDALGIHAAQGMLKALEGDGQ</sequence>
<evidence type="ECO:0000256" key="3">
    <source>
        <dbReference type="ARBA" id="ARBA00022679"/>
    </source>
</evidence>
<dbReference type="Proteomes" id="UP001498476">
    <property type="component" value="Unassembled WGS sequence"/>
</dbReference>
<dbReference type="PANTHER" id="PTHR43775:SF28">
    <property type="entry name" value="SYNTHASE, PUTATIVE-RELATED"/>
    <property type="match status" value="1"/>
</dbReference>
<dbReference type="Gene3D" id="3.40.50.150">
    <property type="entry name" value="Vaccinia Virus protein VP39"/>
    <property type="match status" value="1"/>
</dbReference>
<feature type="domain" description="Carrier" evidence="9">
    <location>
        <begin position="2453"/>
        <end position="2530"/>
    </location>
</feature>
<dbReference type="InterPro" id="IPR011032">
    <property type="entry name" value="GroES-like_sf"/>
</dbReference>
<dbReference type="InterPro" id="IPR036291">
    <property type="entry name" value="NAD(P)-bd_dom_sf"/>
</dbReference>
<dbReference type="Pfam" id="PF00550">
    <property type="entry name" value="PP-binding"/>
    <property type="match status" value="1"/>
</dbReference>